<dbReference type="PRINTS" id="PR00415">
    <property type="entry name" value="ACONITASE"/>
</dbReference>
<evidence type="ECO:0000256" key="8">
    <source>
        <dbReference type="ARBA" id="ARBA00022485"/>
    </source>
</evidence>
<dbReference type="InterPro" id="IPR036008">
    <property type="entry name" value="Aconitase_4Fe-4S_dom"/>
</dbReference>
<sequence length="468" mass="49658">MSGLSLFEKLWRQHLLAELDEGDSLIHIDRVFLHERTGGVALQALAEAGHRVRNPQLAFATLDHIVDTFPGRSDNTLMPGGEAFIRITREQTAKSGIQLFDLGDERQGIVHVVSPEQGIVLPGATVVCPDSHTCTQGALGALAWGIGSSEAEHALATQTLRVVKPKSMRVTFDGQLPQGVTAKDMILALIARDSASGARGSVVEFAGEAVQRLSVEARMTLCNMAVEFSAFTGLIAPDQATLDYVQGRPFAPKGEAWERAATAWRELRSDADARFDFETRLDVGALSPMLTWGTSPQHAIGVGECVPDPASAADGATRAAMDKALAYMGLQAGQPLAGTPIDAAFIGSCTNSRLSDLRAAAAVLRGRKVAAGVKAICVPGSTQVKLAAEAEGLHQVFLDAGFEWRESGCSMCFFAGGESFGLQQRVVSTTNRNFESRQGPQTRTHLASPITVAASAIAGCIADPRRLT</sequence>
<dbReference type="RefSeq" id="WP_394475944.1">
    <property type="nucleotide sequence ID" value="NZ_JBIGHV010000001.1"/>
</dbReference>
<evidence type="ECO:0000256" key="11">
    <source>
        <dbReference type="ARBA" id="ARBA00023004"/>
    </source>
</evidence>
<dbReference type="PROSITE" id="PS00450">
    <property type="entry name" value="ACONITASE_1"/>
    <property type="match status" value="1"/>
</dbReference>
<evidence type="ECO:0000256" key="7">
    <source>
        <dbReference type="ARBA" id="ARBA00022430"/>
    </source>
</evidence>
<keyword evidence="10" id="KW-0479">Metal-binding</keyword>
<dbReference type="InterPro" id="IPR015931">
    <property type="entry name" value="Acnase/IPM_dHydase_lsu_aba_1/3"/>
</dbReference>
<accession>A0ABW7EXB8</accession>
<dbReference type="InterPro" id="IPR050067">
    <property type="entry name" value="IPM_dehydratase_rel_enz"/>
</dbReference>
<keyword evidence="14" id="KW-0100">Branched-chain amino acid biosynthesis</keyword>
<keyword evidence="13 16" id="KW-0456">Lyase</keyword>
<organism evidence="16 17">
    <name type="scientific">Pelomonas parva</name>
    <dbReference type="NCBI Taxonomy" id="3299032"/>
    <lineage>
        <taxon>Bacteria</taxon>
        <taxon>Pseudomonadati</taxon>
        <taxon>Pseudomonadota</taxon>
        <taxon>Betaproteobacteria</taxon>
        <taxon>Burkholderiales</taxon>
        <taxon>Sphaerotilaceae</taxon>
        <taxon>Roseateles</taxon>
    </lineage>
</organism>
<comment type="cofactor">
    <cofactor evidence="2">
        <name>[4Fe-4S] cluster</name>
        <dbReference type="ChEBI" id="CHEBI:49883"/>
    </cofactor>
</comment>
<dbReference type="SUPFAM" id="SSF53732">
    <property type="entry name" value="Aconitase iron-sulfur domain"/>
    <property type="match status" value="1"/>
</dbReference>
<evidence type="ECO:0000256" key="5">
    <source>
        <dbReference type="ARBA" id="ARBA00011271"/>
    </source>
</evidence>
<name>A0ABW7EXB8_9BURK</name>
<evidence type="ECO:0000256" key="3">
    <source>
        <dbReference type="ARBA" id="ARBA00002695"/>
    </source>
</evidence>
<reference evidence="16 17" key="1">
    <citation type="submission" date="2024-08" db="EMBL/GenBank/DDBJ databases">
        <authorList>
            <person name="Lu H."/>
        </authorList>
    </citation>
    <scope>NUCLEOTIDE SEQUENCE [LARGE SCALE GENOMIC DNA]</scope>
    <source>
        <strain evidence="16 17">LYH14W</strain>
    </source>
</reference>
<evidence type="ECO:0000256" key="13">
    <source>
        <dbReference type="ARBA" id="ARBA00023239"/>
    </source>
</evidence>
<dbReference type="NCBIfam" id="NF004016">
    <property type="entry name" value="PRK05478.1"/>
    <property type="match status" value="1"/>
</dbReference>
<dbReference type="EMBL" id="JBIGHV010000001">
    <property type="protein sequence ID" value="MFG6428924.1"/>
    <property type="molecule type" value="Genomic_DNA"/>
</dbReference>
<evidence type="ECO:0000256" key="9">
    <source>
        <dbReference type="ARBA" id="ARBA00022605"/>
    </source>
</evidence>
<comment type="pathway">
    <text evidence="4">Amino-acid biosynthesis; L-leucine biosynthesis; L-leucine from 3-methyl-2-oxobutanoate: step 2/4.</text>
</comment>
<dbReference type="GO" id="GO:0003861">
    <property type="term" value="F:3-isopropylmalate dehydratase activity"/>
    <property type="evidence" value="ECO:0007669"/>
    <property type="project" value="UniProtKB-EC"/>
</dbReference>
<keyword evidence="12" id="KW-0411">Iron-sulfur</keyword>
<keyword evidence="11" id="KW-0408">Iron</keyword>
<dbReference type="NCBIfam" id="TIGR00170">
    <property type="entry name" value="leuC"/>
    <property type="match status" value="1"/>
</dbReference>
<evidence type="ECO:0000256" key="6">
    <source>
        <dbReference type="ARBA" id="ARBA00011998"/>
    </source>
</evidence>
<evidence type="ECO:0000259" key="15">
    <source>
        <dbReference type="Pfam" id="PF00330"/>
    </source>
</evidence>
<keyword evidence="9" id="KW-0028">Amino-acid biosynthesis</keyword>
<dbReference type="NCBIfam" id="NF009116">
    <property type="entry name" value="PRK12466.1"/>
    <property type="match status" value="1"/>
</dbReference>
<feature type="domain" description="Aconitase/3-isopropylmalate dehydratase large subunit alpha/beta/alpha" evidence="15">
    <location>
        <begin position="8"/>
        <end position="459"/>
    </location>
</feature>
<evidence type="ECO:0000256" key="4">
    <source>
        <dbReference type="ARBA" id="ARBA00004729"/>
    </source>
</evidence>
<keyword evidence="17" id="KW-1185">Reference proteome</keyword>
<comment type="subunit">
    <text evidence="5">Heterodimer of LeuC and LeuD.</text>
</comment>
<dbReference type="Gene3D" id="3.30.499.10">
    <property type="entry name" value="Aconitase, domain 3"/>
    <property type="match status" value="2"/>
</dbReference>
<comment type="function">
    <text evidence="3">Catalyzes the isomerization between 2-isopropylmalate and 3-isopropylmalate, via the formation of 2-isopropylmaleate.</text>
</comment>
<dbReference type="InterPro" id="IPR004430">
    <property type="entry name" value="3-IsopropMal_deHydase_lsu"/>
</dbReference>
<dbReference type="Proteomes" id="UP001606210">
    <property type="component" value="Unassembled WGS sequence"/>
</dbReference>
<keyword evidence="8" id="KW-0004">4Fe-4S</keyword>
<protein>
    <recommendedName>
        <fullName evidence="6">3-isopropylmalate dehydratase</fullName>
        <ecNumber evidence="6">4.2.1.33</ecNumber>
    </recommendedName>
</protein>
<evidence type="ECO:0000256" key="12">
    <source>
        <dbReference type="ARBA" id="ARBA00023014"/>
    </source>
</evidence>
<dbReference type="Pfam" id="PF00330">
    <property type="entry name" value="Aconitase"/>
    <property type="match status" value="1"/>
</dbReference>
<keyword evidence="7" id="KW-0432">Leucine biosynthesis</keyword>
<gene>
    <name evidence="16" type="primary">leuC</name>
    <name evidence="16" type="ORF">ACG00Y_03320</name>
</gene>
<dbReference type="EC" id="4.2.1.33" evidence="6"/>
<proteinExistence type="predicted"/>
<evidence type="ECO:0000256" key="2">
    <source>
        <dbReference type="ARBA" id="ARBA00001966"/>
    </source>
</evidence>
<evidence type="ECO:0000256" key="1">
    <source>
        <dbReference type="ARBA" id="ARBA00000491"/>
    </source>
</evidence>
<comment type="caution">
    <text evidence="16">The sequence shown here is derived from an EMBL/GenBank/DDBJ whole genome shotgun (WGS) entry which is preliminary data.</text>
</comment>
<dbReference type="InterPro" id="IPR018136">
    <property type="entry name" value="Aconitase_4Fe-4S_BS"/>
</dbReference>
<dbReference type="InterPro" id="IPR001030">
    <property type="entry name" value="Acoase/IPM_deHydtase_lsu_aba"/>
</dbReference>
<dbReference type="PANTHER" id="PTHR43822">
    <property type="entry name" value="HOMOACONITASE, MITOCHONDRIAL-RELATED"/>
    <property type="match status" value="1"/>
</dbReference>
<dbReference type="PANTHER" id="PTHR43822:SF9">
    <property type="entry name" value="3-ISOPROPYLMALATE DEHYDRATASE"/>
    <property type="match status" value="1"/>
</dbReference>
<comment type="catalytic activity">
    <reaction evidence="1">
        <text>(2R,3S)-3-isopropylmalate = (2S)-2-isopropylmalate</text>
        <dbReference type="Rhea" id="RHEA:32287"/>
        <dbReference type="ChEBI" id="CHEBI:1178"/>
        <dbReference type="ChEBI" id="CHEBI:35121"/>
        <dbReference type="EC" id="4.2.1.33"/>
    </reaction>
</comment>
<evidence type="ECO:0000313" key="17">
    <source>
        <dbReference type="Proteomes" id="UP001606210"/>
    </source>
</evidence>
<evidence type="ECO:0000256" key="10">
    <source>
        <dbReference type="ARBA" id="ARBA00022723"/>
    </source>
</evidence>
<evidence type="ECO:0000313" key="16">
    <source>
        <dbReference type="EMBL" id="MFG6428924.1"/>
    </source>
</evidence>
<evidence type="ECO:0000256" key="14">
    <source>
        <dbReference type="ARBA" id="ARBA00023304"/>
    </source>
</evidence>